<reference evidence="3" key="1">
    <citation type="submission" date="2021-01" db="EMBL/GenBank/DDBJ databases">
        <authorList>
            <person name="Corre E."/>
            <person name="Pelletier E."/>
            <person name="Niang G."/>
            <person name="Scheremetjew M."/>
            <person name="Finn R."/>
            <person name="Kale V."/>
            <person name="Holt S."/>
            <person name="Cochrane G."/>
            <person name="Meng A."/>
            <person name="Brown T."/>
            <person name="Cohen L."/>
        </authorList>
    </citation>
    <scope>NUCLEOTIDE SEQUENCE</scope>
    <source>
        <strain evidence="3">GSO104</strain>
    </source>
</reference>
<feature type="coiled-coil region" evidence="1">
    <location>
        <begin position="75"/>
        <end position="102"/>
    </location>
</feature>
<protein>
    <submittedName>
        <fullName evidence="3">Uncharacterized protein</fullName>
    </submittedName>
</protein>
<keyword evidence="1" id="KW-0175">Coiled coil</keyword>
<gene>
    <name evidence="2" type="ORF">DBRI00130_LOCUS15693</name>
    <name evidence="3" type="ORF">DBRI00130_LOCUS15697</name>
</gene>
<name>A0A6V2FF94_9STRA</name>
<organism evidence="3">
    <name type="scientific">Ditylum brightwellii</name>
    <dbReference type="NCBI Taxonomy" id="49249"/>
    <lineage>
        <taxon>Eukaryota</taxon>
        <taxon>Sar</taxon>
        <taxon>Stramenopiles</taxon>
        <taxon>Ochrophyta</taxon>
        <taxon>Bacillariophyta</taxon>
        <taxon>Mediophyceae</taxon>
        <taxon>Lithodesmiophycidae</taxon>
        <taxon>Lithodesmiales</taxon>
        <taxon>Lithodesmiaceae</taxon>
        <taxon>Ditylum</taxon>
    </lineage>
</organism>
<evidence type="ECO:0000256" key="1">
    <source>
        <dbReference type="SAM" id="Coils"/>
    </source>
</evidence>
<proteinExistence type="predicted"/>
<accession>A0A6V2FF94</accession>
<dbReference type="AlphaFoldDB" id="A0A6V2FF94"/>
<sequence length="297" mass="33123">MLTEPPKDKLWYKSSLKEENIIPNQVVSLGYEENGRTVKSGSELNAQSGAFCQDYSMTIRNKKARIAQKEAIVALRRAEVRLEEANQVFRKAKKLKEFADEEVKSVKEYMPGIAQGFDPTSKLYLSSRNKTSTDIFFLASPPSRNSSVAKAQPSTIHGALPYAVFVVGAGSQEVNGLYTKEGTGSTNIHLYSKMCSNWNIVKAGKGEGVGSEQKEKMVLCKMSDGSWVLCKTAIFANEVEQINSASAKYYYSSETDKETNHFDCKPPDFEKWSVCVSAGTRHIIGQRPVPSFKCWYF</sequence>
<dbReference type="EMBL" id="HBNS01019746">
    <property type="protein sequence ID" value="CAE4608711.1"/>
    <property type="molecule type" value="Transcribed_RNA"/>
</dbReference>
<evidence type="ECO:0000313" key="2">
    <source>
        <dbReference type="EMBL" id="CAE4608711.1"/>
    </source>
</evidence>
<evidence type="ECO:0000313" key="3">
    <source>
        <dbReference type="EMBL" id="CAE4608719.1"/>
    </source>
</evidence>
<dbReference type="EMBL" id="HBNS01019752">
    <property type="protein sequence ID" value="CAE4608719.1"/>
    <property type="molecule type" value="Transcribed_RNA"/>
</dbReference>